<feature type="compositionally biased region" description="Polar residues" evidence="6">
    <location>
        <begin position="519"/>
        <end position="537"/>
    </location>
</feature>
<dbReference type="CDD" id="cd12148">
    <property type="entry name" value="fungal_TF_MHR"/>
    <property type="match status" value="1"/>
</dbReference>
<gene>
    <name evidence="8" type="ORF">Plec18167_005992</name>
</gene>
<feature type="domain" description="Xylanolytic transcriptional activator regulatory" evidence="7">
    <location>
        <begin position="186"/>
        <end position="258"/>
    </location>
</feature>
<evidence type="ECO:0000256" key="5">
    <source>
        <dbReference type="ARBA" id="ARBA00023242"/>
    </source>
</evidence>
<keyword evidence="5" id="KW-0539">Nucleus</keyword>
<protein>
    <recommendedName>
        <fullName evidence="7">Xylanolytic transcriptional activator regulatory domain-containing protein</fullName>
    </recommendedName>
</protein>
<keyword evidence="3" id="KW-0805">Transcription regulation</keyword>
<feature type="region of interest" description="Disordered" evidence="6">
    <location>
        <begin position="302"/>
        <end position="326"/>
    </location>
</feature>
<evidence type="ECO:0000313" key="9">
    <source>
        <dbReference type="Proteomes" id="UP001583193"/>
    </source>
</evidence>
<accession>A0ABR3XDQ1</accession>
<keyword evidence="4" id="KW-0804">Transcription</keyword>
<dbReference type="Proteomes" id="UP001583193">
    <property type="component" value="Unassembled WGS sequence"/>
</dbReference>
<dbReference type="InterPro" id="IPR050613">
    <property type="entry name" value="Sec_Metabolite_Reg"/>
</dbReference>
<dbReference type="EMBL" id="JAVDPF010000020">
    <property type="protein sequence ID" value="KAL1874059.1"/>
    <property type="molecule type" value="Genomic_DNA"/>
</dbReference>
<feature type="region of interest" description="Disordered" evidence="6">
    <location>
        <begin position="514"/>
        <end position="570"/>
    </location>
</feature>
<evidence type="ECO:0000256" key="4">
    <source>
        <dbReference type="ARBA" id="ARBA00023163"/>
    </source>
</evidence>
<comment type="caution">
    <text evidence="8">The sequence shown here is derived from an EMBL/GenBank/DDBJ whole genome shotgun (WGS) entry which is preliminary data.</text>
</comment>
<evidence type="ECO:0000256" key="3">
    <source>
        <dbReference type="ARBA" id="ARBA00023015"/>
    </source>
</evidence>
<sequence length="616" mass="68110">MSQIHGLHDVIKFSSGEREDASISSSRSTKISLSKSDDDGIQVLGFGGSNSFPVASASSLLHDPAVARQLCKVYLEQVDPVIKILHRPSVNQWMIHGKPYLAYAEGHPATEALGSAICYSAVSSMTENQCSLMFHASKAQLMYKSRIACETAIGRAGLLSTRDITVLQAFVLYLVARRSEDRTQCVWTLIAVAVRIGKGLGLYLDPEIETLFDQQMRRRLWFTICLMDLQASFFQASEPLINVEESASTALPHRINDSDFDPRTTHIEPDREGLTDTTFALVTYHAQRIGRLLNFARHDSRVDGSAAPTVSTSTSTSSTSHSRRYEPSWPQQQIRCFEEEILRLLHFCDPEASPYAWFTWHGTQSIIATARLAALRPLQRLGNEPPARREGNTEILRICLPVLEKALIMHTDPRAEGFRWYVTIPWHALALAMAECYVSLDTALVRDAWPLVESSYLQYEATRGEPLSGPLSQLMRQMKEKLAGTAPLPSGSLPSYNFTPAMVTTHALSGLIHRPRSNDCANDQSPSSSPWPSNGETASGGPRISSGPSLPTWDPISPAPENLSSLFTADPPLTTTTAAFPDGLQLDTETIWDELFAEVPPNDIAGLDMFFDMNWT</sequence>
<dbReference type="Pfam" id="PF04082">
    <property type="entry name" value="Fungal_trans"/>
    <property type="match status" value="1"/>
</dbReference>
<keyword evidence="9" id="KW-1185">Reference proteome</keyword>
<evidence type="ECO:0000256" key="2">
    <source>
        <dbReference type="ARBA" id="ARBA00022723"/>
    </source>
</evidence>
<dbReference type="InterPro" id="IPR007219">
    <property type="entry name" value="XnlR_reg_dom"/>
</dbReference>
<name>A0ABR3XDQ1_9EURO</name>
<organism evidence="8 9">
    <name type="scientific">Paecilomyces lecythidis</name>
    <dbReference type="NCBI Taxonomy" id="3004212"/>
    <lineage>
        <taxon>Eukaryota</taxon>
        <taxon>Fungi</taxon>
        <taxon>Dikarya</taxon>
        <taxon>Ascomycota</taxon>
        <taxon>Pezizomycotina</taxon>
        <taxon>Eurotiomycetes</taxon>
        <taxon>Eurotiomycetidae</taxon>
        <taxon>Eurotiales</taxon>
        <taxon>Thermoascaceae</taxon>
        <taxon>Paecilomyces</taxon>
    </lineage>
</organism>
<comment type="subcellular location">
    <subcellularLocation>
        <location evidence="1">Nucleus</location>
    </subcellularLocation>
</comment>
<evidence type="ECO:0000256" key="1">
    <source>
        <dbReference type="ARBA" id="ARBA00004123"/>
    </source>
</evidence>
<dbReference type="PANTHER" id="PTHR31001">
    <property type="entry name" value="UNCHARACTERIZED TRANSCRIPTIONAL REGULATORY PROTEIN"/>
    <property type="match status" value="1"/>
</dbReference>
<feature type="compositionally biased region" description="Low complexity" evidence="6">
    <location>
        <begin position="309"/>
        <end position="320"/>
    </location>
</feature>
<evidence type="ECO:0000256" key="6">
    <source>
        <dbReference type="SAM" id="MobiDB-lite"/>
    </source>
</evidence>
<evidence type="ECO:0000313" key="8">
    <source>
        <dbReference type="EMBL" id="KAL1874059.1"/>
    </source>
</evidence>
<dbReference type="PANTHER" id="PTHR31001:SF50">
    <property type="entry name" value="ZN(II)2CYS6 TRANSCRIPTION FACTOR (EUROFUNG)"/>
    <property type="match status" value="1"/>
</dbReference>
<proteinExistence type="predicted"/>
<keyword evidence="2" id="KW-0479">Metal-binding</keyword>
<dbReference type="SMART" id="SM00906">
    <property type="entry name" value="Fungal_trans"/>
    <property type="match status" value="1"/>
</dbReference>
<reference evidence="8 9" key="1">
    <citation type="journal article" date="2024" name="IMA Fungus">
        <title>IMA Genome - F19 : A genome assembly and annotation guide to empower mycologists, including annotated draft genome sequences of Ceratocystis pirilliformis, Diaporthe australafricana, Fusarium ophioides, Paecilomyces lecythidis, and Sporothrix stenoceras.</title>
        <authorList>
            <person name="Aylward J."/>
            <person name="Wilson A.M."/>
            <person name="Visagie C.M."/>
            <person name="Spraker J."/>
            <person name="Barnes I."/>
            <person name="Buitendag C."/>
            <person name="Ceriani C."/>
            <person name="Del Mar Angel L."/>
            <person name="du Plessis D."/>
            <person name="Fuchs T."/>
            <person name="Gasser K."/>
            <person name="Kramer D."/>
            <person name="Li W."/>
            <person name="Munsamy K."/>
            <person name="Piso A."/>
            <person name="Price J.L."/>
            <person name="Sonnekus B."/>
            <person name="Thomas C."/>
            <person name="van der Nest A."/>
            <person name="van Dijk A."/>
            <person name="van Heerden A."/>
            <person name="van Vuuren N."/>
            <person name="Yilmaz N."/>
            <person name="Duong T.A."/>
            <person name="van der Merwe N.A."/>
            <person name="Wingfield M.J."/>
            <person name="Wingfield B.D."/>
        </authorList>
    </citation>
    <scope>NUCLEOTIDE SEQUENCE [LARGE SCALE GENOMIC DNA]</scope>
    <source>
        <strain evidence="8 9">CMW 18167</strain>
    </source>
</reference>
<evidence type="ECO:0000259" key="7">
    <source>
        <dbReference type="SMART" id="SM00906"/>
    </source>
</evidence>